<name>A0A8I1KKX1_9HYPH</name>
<dbReference type="EMBL" id="JAEMUK010000079">
    <property type="protein sequence ID" value="MBJ7544614.1"/>
    <property type="molecule type" value="Genomic_DNA"/>
</dbReference>
<sequence>MTQGRNGKFLRQFGLLAIFLSLIAYVAADAVRGPHGLIANELLRAKITDLNRDLTALKRERARLERDADLLGPKASTHSDLLDEQARALLDLARPADIVIVNAENTAR</sequence>
<gene>
    <name evidence="2" type="ORF">JDN41_13750</name>
</gene>
<feature type="coiled-coil region" evidence="1">
    <location>
        <begin position="40"/>
        <end position="67"/>
    </location>
</feature>
<keyword evidence="3" id="KW-1185">Reference proteome</keyword>
<dbReference type="Pfam" id="PF04977">
    <property type="entry name" value="DivIC"/>
    <property type="match status" value="1"/>
</dbReference>
<dbReference type="Proteomes" id="UP000623250">
    <property type="component" value="Unassembled WGS sequence"/>
</dbReference>
<comment type="caution">
    <text evidence="2">The sequence shown here is derived from an EMBL/GenBank/DDBJ whole genome shotgun (WGS) entry which is preliminary data.</text>
</comment>
<organism evidence="2 3">
    <name type="scientific">Rhodomicrobium udaipurense</name>
    <dbReference type="NCBI Taxonomy" id="1202716"/>
    <lineage>
        <taxon>Bacteria</taxon>
        <taxon>Pseudomonadati</taxon>
        <taxon>Pseudomonadota</taxon>
        <taxon>Alphaproteobacteria</taxon>
        <taxon>Hyphomicrobiales</taxon>
        <taxon>Hyphomicrobiaceae</taxon>
        <taxon>Rhodomicrobium</taxon>
    </lineage>
</organism>
<evidence type="ECO:0000256" key="1">
    <source>
        <dbReference type="SAM" id="Coils"/>
    </source>
</evidence>
<reference evidence="2 3" key="1">
    <citation type="submission" date="2020-12" db="EMBL/GenBank/DDBJ databases">
        <title>Revised draft genomes of Rhodomicrobium vannielii ATCC 17100 and Rhodomicrobium udaipurense JA643.</title>
        <authorList>
            <person name="Conners E.M."/>
            <person name="Davenport E.J."/>
            <person name="Bose A."/>
        </authorList>
    </citation>
    <scope>NUCLEOTIDE SEQUENCE [LARGE SCALE GENOMIC DNA]</scope>
    <source>
        <strain evidence="2 3">JA643</strain>
    </source>
</reference>
<dbReference type="RefSeq" id="WP_052037267.1">
    <property type="nucleotide sequence ID" value="NZ_JAEMUK010000079.1"/>
</dbReference>
<protein>
    <submittedName>
        <fullName evidence="2">Septum formation initiator family protein</fullName>
    </submittedName>
</protein>
<dbReference type="AlphaFoldDB" id="A0A8I1KKX1"/>
<keyword evidence="1" id="KW-0175">Coiled coil</keyword>
<proteinExistence type="predicted"/>
<evidence type="ECO:0000313" key="3">
    <source>
        <dbReference type="Proteomes" id="UP000623250"/>
    </source>
</evidence>
<evidence type="ECO:0000313" key="2">
    <source>
        <dbReference type="EMBL" id="MBJ7544614.1"/>
    </source>
</evidence>
<accession>A0A8I1KKX1</accession>
<dbReference type="InterPro" id="IPR007060">
    <property type="entry name" value="FtsL/DivIC"/>
</dbReference>